<organism evidence="1 2">
    <name type="scientific">Colletotrichum liriopes</name>
    <dbReference type="NCBI Taxonomy" id="708192"/>
    <lineage>
        <taxon>Eukaryota</taxon>
        <taxon>Fungi</taxon>
        <taxon>Dikarya</taxon>
        <taxon>Ascomycota</taxon>
        <taxon>Pezizomycotina</taxon>
        <taxon>Sordariomycetes</taxon>
        <taxon>Hypocreomycetidae</taxon>
        <taxon>Glomerellales</taxon>
        <taxon>Glomerellaceae</taxon>
        <taxon>Colletotrichum</taxon>
        <taxon>Colletotrichum spaethianum species complex</taxon>
    </lineage>
</organism>
<comment type="caution">
    <text evidence="1">The sequence shown here is derived from an EMBL/GenBank/DDBJ whole genome shotgun (WGS) entry which is preliminary data.</text>
</comment>
<accession>A0AA37GXY1</accession>
<protein>
    <submittedName>
        <fullName evidence="1">Uncharacterized protein</fullName>
    </submittedName>
</protein>
<proteinExistence type="predicted"/>
<evidence type="ECO:0000313" key="2">
    <source>
        <dbReference type="Proteomes" id="UP001055172"/>
    </source>
</evidence>
<reference evidence="1 2" key="1">
    <citation type="submission" date="2021-07" db="EMBL/GenBank/DDBJ databases">
        <title>Genome data of Colletotrichum spaethianum.</title>
        <authorList>
            <person name="Utami Y.D."/>
            <person name="Hiruma K."/>
        </authorList>
    </citation>
    <scope>NUCLEOTIDE SEQUENCE [LARGE SCALE GENOMIC DNA]</scope>
    <source>
        <strain evidence="1 2">MAFF 242679</strain>
    </source>
</reference>
<evidence type="ECO:0000313" key="1">
    <source>
        <dbReference type="EMBL" id="GJC89358.1"/>
    </source>
</evidence>
<dbReference type="Proteomes" id="UP001055172">
    <property type="component" value="Unassembled WGS sequence"/>
</dbReference>
<gene>
    <name evidence="1" type="ORF">ColLi_12196</name>
</gene>
<dbReference type="EMBL" id="BPPX01000040">
    <property type="protein sequence ID" value="GJC89358.1"/>
    <property type="molecule type" value="Genomic_DNA"/>
</dbReference>
<sequence length="114" mass="12598">MVDEYVNNALGELFELSISVVVCKRDESPVACVNIDGQDSDLTVQESFGDASGWWTVWPIEKAFEGYGINKCDSSSVHIAHVLKCIRDPTALGKRGIVDQLRLYKLGLRRPGSL</sequence>
<name>A0AA37GXY1_9PEZI</name>
<keyword evidence="2" id="KW-1185">Reference proteome</keyword>
<dbReference type="AlphaFoldDB" id="A0AA37GXY1"/>